<gene>
    <name evidence="3" type="ORF">JFN87_28110</name>
</gene>
<evidence type="ECO:0000256" key="1">
    <source>
        <dbReference type="ARBA" id="ARBA00006484"/>
    </source>
</evidence>
<dbReference type="SUPFAM" id="SSF51735">
    <property type="entry name" value="NAD(P)-binding Rossmann-fold domains"/>
    <property type="match status" value="1"/>
</dbReference>
<organism evidence="3 4">
    <name type="scientific">Streptomyces montanisoli</name>
    <dbReference type="NCBI Taxonomy" id="2798581"/>
    <lineage>
        <taxon>Bacteria</taxon>
        <taxon>Bacillati</taxon>
        <taxon>Actinomycetota</taxon>
        <taxon>Actinomycetes</taxon>
        <taxon>Kitasatosporales</taxon>
        <taxon>Streptomycetaceae</taxon>
        <taxon>Streptomyces</taxon>
    </lineage>
</organism>
<dbReference type="InterPro" id="IPR020904">
    <property type="entry name" value="Sc_DH/Rdtase_CS"/>
</dbReference>
<dbReference type="AlphaFoldDB" id="A0A940ML03"/>
<comment type="caution">
    <text evidence="3">The sequence shown here is derived from an EMBL/GenBank/DDBJ whole genome shotgun (WGS) entry which is preliminary data.</text>
</comment>
<dbReference type="FunFam" id="3.40.50.720:FF:000173">
    <property type="entry name" value="3-oxoacyl-[acyl-carrier protein] reductase"/>
    <property type="match status" value="1"/>
</dbReference>
<dbReference type="InterPro" id="IPR036291">
    <property type="entry name" value="NAD(P)-bd_dom_sf"/>
</dbReference>
<protein>
    <submittedName>
        <fullName evidence="3">SDR family oxidoreductase</fullName>
    </submittedName>
</protein>
<dbReference type="PANTHER" id="PTHR42879">
    <property type="entry name" value="3-OXOACYL-(ACYL-CARRIER-PROTEIN) REDUCTASE"/>
    <property type="match status" value="1"/>
</dbReference>
<keyword evidence="4" id="KW-1185">Reference proteome</keyword>
<dbReference type="Gene3D" id="3.40.50.720">
    <property type="entry name" value="NAD(P)-binding Rossmann-like Domain"/>
    <property type="match status" value="1"/>
</dbReference>
<dbReference type="EMBL" id="JAGIQL010000175">
    <property type="protein sequence ID" value="MBP0461296.1"/>
    <property type="molecule type" value="Genomic_DNA"/>
</dbReference>
<dbReference type="GO" id="GO:0032787">
    <property type="term" value="P:monocarboxylic acid metabolic process"/>
    <property type="evidence" value="ECO:0007669"/>
    <property type="project" value="UniProtKB-ARBA"/>
</dbReference>
<reference evidence="3" key="1">
    <citation type="submission" date="2021-03" db="EMBL/GenBank/DDBJ databases">
        <title>Whole genome sequence of Streptomyces bomunensis MMS17-BM035.</title>
        <authorList>
            <person name="Lee J.H."/>
        </authorList>
    </citation>
    <scope>NUCLEOTIDE SEQUENCE</scope>
    <source>
        <strain evidence="3">MMS17-BM035</strain>
    </source>
</reference>
<evidence type="ECO:0000313" key="3">
    <source>
        <dbReference type="EMBL" id="MBP0461296.1"/>
    </source>
</evidence>
<comment type="similarity">
    <text evidence="1">Belongs to the short-chain dehydrogenases/reductases (SDR) family.</text>
</comment>
<dbReference type="RefSeq" id="WP_209344463.1">
    <property type="nucleotide sequence ID" value="NZ_JAGIQL010000175.1"/>
</dbReference>
<dbReference type="Pfam" id="PF13561">
    <property type="entry name" value="adh_short_C2"/>
    <property type="match status" value="1"/>
</dbReference>
<evidence type="ECO:0000313" key="4">
    <source>
        <dbReference type="Proteomes" id="UP000670475"/>
    </source>
</evidence>
<accession>A0A940ML03</accession>
<dbReference type="InterPro" id="IPR002347">
    <property type="entry name" value="SDR_fam"/>
</dbReference>
<keyword evidence="2" id="KW-0560">Oxidoreductase</keyword>
<dbReference type="InterPro" id="IPR050259">
    <property type="entry name" value="SDR"/>
</dbReference>
<evidence type="ECO:0000256" key="2">
    <source>
        <dbReference type="ARBA" id="ARBA00023002"/>
    </source>
</evidence>
<dbReference type="GO" id="GO:0016491">
    <property type="term" value="F:oxidoreductase activity"/>
    <property type="evidence" value="ECO:0007669"/>
    <property type="project" value="UniProtKB-KW"/>
</dbReference>
<name>A0A940ML03_9ACTN</name>
<sequence>MEASTGLGLAGRSVLVTGGTGGIGQAIARAYAAAGARVAVTYRTGREAADKLVAEVEADGGRGLAVHYDLEDTGSPARAVREVEERWGSLDVLVACAVRWGVRRAPGTRFEDVPEEDWLPVVDGNLAPAVRTVQCAVRSMRARGWGRVVLVSSHNALGGNRGQEFYGAAKAGLHGLARSLMWDVGADGVLVNVVAPGLTVTPRLAGGLPEPVRAREVAATPTGRLCTPDEVASAVLFLGSAANGNITGEALTVAGGR</sequence>
<dbReference type="PROSITE" id="PS00061">
    <property type="entry name" value="ADH_SHORT"/>
    <property type="match status" value="1"/>
</dbReference>
<proteinExistence type="inferred from homology"/>
<dbReference type="Proteomes" id="UP000670475">
    <property type="component" value="Unassembled WGS sequence"/>
</dbReference>
<dbReference type="PANTHER" id="PTHR42879:SF2">
    <property type="entry name" value="3-OXOACYL-[ACYL-CARRIER-PROTEIN] REDUCTASE FABG"/>
    <property type="match status" value="1"/>
</dbReference>
<dbReference type="PRINTS" id="PR00081">
    <property type="entry name" value="GDHRDH"/>
</dbReference>